<dbReference type="GO" id="GO:0004553">
    <property type="term" value="F:hydrolase activity, hydrolyzing O-glycosyl compounds"/>
    <property type="evidence" value="ECO:0007669"/>
    <property type="project" value="InterPro"/>
</dbReference>
<feature type="domain" description="Dockerin" evidence="2">
    <location>
        <begin position="817"/>
        <end position="875"/>
    </location>
</feature>
<evidence type="ECO:0000313" key="4">
    <source>
        <dbReference type="Proteomes" id="UP000002217"/>
    </source>
</evidence>
<feature type="chain" id="PRO_5038434868" description="Dockerin domain-containing protein" evidence="1">
    <location>
        <begin position="23"/>
        <end position="875"/>
    </location>
</feature>
<dbReference type="OrthoDB" id="2036332at2"/>
<gene>
    <name evidence="3" type="ordered locus">Dtox_1977</name>
</gene>
<dbReference type="KEGG" id="dae:Dtox_1977"/>
<dbReference type="Pfam" id="PF00404">
    <property type="entry name" value="Dockerin_1"/>
    <property type="match status" value="1"/>
</dbReference>
<proteinExistence type="predicted"/>
<dbReference type="HOGENOM" id="CLU_328393_0_0_9"/>
<dbReference type="Proteomes" id="UP000002217">
    <property type="component" value="Chromosome"/>
</dbReference>
<dbReference type="GO" id="GO:0000272">
    <property type="term" value="P:polysaccharide catabolic process"/>
    <property type="evidence" value="ECO:0007669"/>
    <property type="project" value="InterPro"/>
</dbReference>
<dbReference type="RefSeq" id="WP_015757518.1">
    <property type="nucleotide sequence ID" value="NC_013216.1"/>
</dbReference>
<dbReference type="InterPro" id="IPR036439">
    <property type="entry name" value="Dockerin_dom_sf"/>
</dbReference>
<accession>C8VYD2</accession>
<dbReference type="EMBL" id="CP001720">
    <property type="protein sequence ID" value="ACV62813.1"/>
    <property type="molecule type" value="Genomic_DNA"/>
</dbReference>
<dbReference type="InterPro" id="IPR002105">
    <property type="entry name" value="Dockerin_1_rpt"/>
</dbReference>
<evidence type="ECO:0000313" key="3">
    <source>
        <dbReference type="EMBL" id="ACV62813.1"/>
    </source>
</evidence>
<dbReference type="CDD" id="cd14254">
    <property type="entry name" value="Dockerin_II"/>
    <property type="match status" value="1"/>
</dbReference>
<evidence type="ECO:0000259" key="2">
    <source>
        <dbReference type="PROSITE" id="PS51766"/>
    </source>
</evidence>
<dbReference type="Gene3D" id="1.10.1330.10">
    <property type="entry name" value="Dockerin domain"/>
    <property type="match status" value="1"/>
</dbReference>
<reference evidence="3 4" key="1">
    <citation type="journal article" date="2009" name="Stand. Genomic Sci.">
        <title>Complete genome sequence of Desulfotomaculum acetoxidans type strain (5575).</title>
        <authorList>
            <person name="Spring S."/>
            <person name="Lapidus A."/>
            <person name="Schroder M."/>
            <person name="Gleim D."/>
            <person name="Sims D."/>
            <person name="Meincke L."/>
            <person name="Glavina Del Rio T."/>
            <person name="Tice H."/>
            <person name="Copeland A."/>
            <person name="Cheng J.F."/>
            <person name="Lucas S."/>
            <person name="Chen F."/>
            <person name="Nolan M."/>
            <person name="Bruce D."/>
            <person name="Goodwin L."/>
            <person name="Pitluck S."/>
            <person name="Ivanova N."/>
            <person name="Mavromatis K."/>
            <person name="Mikhailova N."/>
            <person name="Pati A."/>
            <person name="Chen A."/>
            <person name="Palaniappan K."/>
            <person name="Land M."/>
            <person name="Hauser L."/>
            <person name="Chang Y.J."/>
            <person name="Jeffries C.D."/>
            <person name="Chain P."/>
            <person name="Saunders E."/>
            <person name="Brettin T."/>
            <person name="Detter J.C."/>
            <person name="Goker M."/>
            <person name="Bristow J."/>
            <person name="Eisen J.A."/>
            <person name="Markowitz V."/>
            <person name="Hugenholtz P."/>
            <person name="Kyrpides N.C."/>
            <person name="Klenk H.P."/>
            <person name="Han C."/>
        </authorList>
    </citation>
    <scope>NUCLEOTIDE SEQUENCE [LARGE SCALE GENOMIC DNA]</scope>
    <source>
        <strain evidence="4">ATCC 49208 / DSM 771 / VKM B-1644</strain>
    </source>
</reference>
<sequence>MFRNHRRGLFFALLCALLFVFAAGGTAVAAQAPSLYAIATVPGSDTPLPIEYYGDNAGTDVNPYYITVPAETDQITIKADPNKKVNYKYLHVNEDGNEFAPDAGAEFSVTVPTAATRSKPYGVSVSYKSSSGSPGSKSFKFYCVEENGPNPFVTPASQELAEGSTVSLNVYGTGNPAQPVEWYYGYYSDSSFSTRVYEKLEGENGTDLNIDAARDSLNLGYFDEAYAKYYLKFYAKIGTYISNEVYVTVNGTPVSKPDIKSLDASHWGSYAGAKLWLNVGAAFNDTVAAETPVKFYLTAAENGTPDTAIAGTLVESTVAAVPGAAAEDYKDLGFLVQDLPAGSYWLAIQLGTDNPSYSYRAFTVYPGVKEYVKASLDKMISWYQTKKFIKNGIYMGLSDYRDGTDWDAWIFPNYGYAVTDPLLAGADGKTYLDGLETALKSRAASGMLNSPKDDFRYVAALCAVGADPRNFNGRNLVAELIGHAYNTDGTLKLGKDGVLDIKPDILATSYFLLGAEIAGATEAEGYTDALKKAGIKAILPTVEMSVDEGSDISMIASSDWLAMQSYPLYFLQDDPEYGDRIRDAVGKMAAMVSTHLYANGGVTMSWPGVSSPGSFDTPLPATAYAVNPDSMAVMLNSLVIFGATAEDLGSNAWQEDWGTYMTALLSLQMDDGSVGFNGGSNDMATYQTLGALVELHTGRSCFVNARDTYLSKYPDYAAQITAPFISDGSGARLSAGKGKVTFTSNEGGQAYYDVVDRGAAAPVIDTSGAGTDCAAGVNTIVIGDLADSSAKDVYLLVKDGDGHSSKTLQISMEDSSADTGDGDVNLDGKVNVMDMILVGQHFNESGAAGWIGADTNKDGEIDVSDLIFIGQHWKD</sequence>
<organism evidence="3 4">
    <name type="scientific">Desulfofarcimen acetoxidans (strain ATCC 49208 / DSM 771 / KCTC 5769 / VKM B-1644 / 5575)</name>
    <name type="common">Desulfotomaculum acetoxidans</name>
    <dbReference type="NCBI Taxonomy" id="485916"/>
    <lineage>
        <taxon>Bacteria</taxon>
        <taxon>Bacillati</taxon>
        <taxon>Bacillota</taxon>
        <taxon>Clostridia</taxon>
        <taxon>Eubacteriales</taxon>
        <taxon>Peptococcaceae</taxon>
        <taxon>Desulfofarcimen</taxon>
    </lineage>
</organism>
<keyword evidence="1" id="KW-0732">Signal</keyword>
<evidence type="ECO:0000256" key="1">
    <source>
        <dbReference type="SAM" id="SignalP"/>
    </source>
</evidence>
<protein>
    <recommendedName>
        <fullName evidence="2">Dockerin domain-containing protein</fullName>
    </recommendedName>
</protein>
<name>C8VYD2_DESAS</name>
<dbReference type="eggNOG" id="ENOG5030663">
    <property type="taxonomic scope" value="Bacteria"/>
</dbReference>
<dbReference type="AlphaFoldDB" id="C8VYD2"/>
<keyword evidence="4" id="KW-1185">Reference proteome</keyword>
<feature type="signal peptide" evidence="1">
    <location>
        <begin position="1"/>
        <end position="22"/>
    </location>
</feature>
<dbReference type="PROSITE" id="PS51766">
    <property type="entry name" value="DOCKERIN"/>
    <property type="match status" value="1"/>
</dbReference>
<dbReference type="InterPro" id="IPR016134">
    <property type="entry name" value="Dockerin_dom"/>
</dbReference>
<dbReference type="SUPFAM" id="SSF63446">
    <property type="entry name" value="Type I dockerin domain"/>
    <property type="match status" value="1"/>
</dbReference>